<evidence type="ECO:0000256" key="1">
    <source>
        <dbReference type="ARBA" id="ARBA00008542"/>
    </source>
</evidence>
<dbReference type="NCBIfam" id="TIGR01382">
    <property type="entry name" value="PfpI"/>
    <property type="match status" value="1"/>
</dbReference>
<dbReference type="PANTHER" id="PTHR42733">
    <property type="entry name" value="DJ-1 PROTEIN"/>
    <property type="match status" value="1"/>
</dbReference>
<evidence type="ECO:0000259" key="2">
    <source>
        <dbReference type="Pfam" id="PF01965"/>
    </source>
</evidence>
<dbReference type="RefSeq" id="WP_030427246.1">
    <property type="nucleotide sequence ID" value="NZ_JOEF01000002.1"/>
</dbReference>
<reference evidence="3 4" key="1">
    <citation type="submission" date="2016-10" db="EMBL/GenBank/DDBJ databases">
        <authorList>
            <person name="de Groot N.N."/>
        </authorList>
    </citation>
    <scope>NUCLEOTIDE SEQUENCE [LARGE SCALE GENOMIC DNA]</scope>
    <source>
        <strain evidence="3 4">DSM 44149</strain>
    </source>
</reference>
<dbReference type="SUPFAM" id="SSF52317">
    <property type="entry name" value="Class I glutamine amidotransferase-like"/>
    <property type="match status" value="1"/>
</dbReference>
<keyword evidence="3" id="KW-0645">Protease</keyword>
<dbReference type="InterPro" id="IPR006286">
    <property type="entry name" value="C56_PfpI-like"/>
</dbReference>
<dbReference type="Gene3D" id="3.40.50.880">
    <property type="match status" value="1"/>
</dbReference>
<protein>
    <submittedName>
        <fullName evidence="3">Protease I</fullName>
    </submittedName>
</protein>
<dbReference type="EMBL" id="LT629701">
    <property type="protein sequence ID" value="SDN17014.1"/>
    <property type="molecule type" value="Genomic_DNA"/>
</dbReference>
<dbReference type="CDD" id="cd03134">
    <property type="entry name" value="GATase1_PfpI_like"/>
    <property type="match status" value="1"/>
</dbReference>
<proteinExistence type="inferred from homology"/>
<dbReference type="InterPro" id="IPR029062">
    <property type="entry name" value="Class_I_gatase-like"/>
</dbReference>
<keyword evidence="4" id="KW-1185">Reference proteome</keyword>
<sequence>MAEYLKRVAFMVADEGIEQIELTSPWQAVLDAPAEPRLLGPQLGTVRGFNHLDPADSFSVDVAIEDAAPTDYAGLVLPGGVGNADKLRMNPHAVRFVKELAAAGKPIAAICHAPWLLVEADVVRGKTLTSYPSLATDIRNAGAHWVDEEVFVCPGGGWNLITSRTPKDLDAFNAAILKVFSLGA</sequence>
<feature type="domain" description="DJ-1/PfpI" evidence="2">
    <location>
        <begin position="6"/>
        <end position="178"/>
    </location>
</feature>
<evidence type="ECO:0000313" key="4">
    <source>
        <dbReference type="Proteomes" id="UP000183376"/>
    </source>
</evidence>
<dbReference type="Proteomes" id="UP000183376">
    <property type="component" value="Chromosome I"/>
</dbReference>
<dbReference type="GO" id="GO:0008233">
    <property type="term" value="F:peptidase activity"/>
    <property type="evidence" value="ECO:0007669"/>
    <property type="project" value="UniProtKB-KW"/>
</dbReference>
<evidence type="ECO:0000313" key="3">
    <source>
        <dbReference type="EMBL" id="SDN17014.1"/>
    </source>
</evidence>
<dbReference type="OrthoDB" id="9792284at2"/>
<gene>
    <name evidence="3" type="ORF">SAMN04489726_5305</name>
</gene>
<dbReference type="GO" id="GO:0006508">
    <property type="term" value="P:proteolysis"/>
    <property type="evidence" value="ECO:0007669"/>
    <property type="project" value="UniProtKB-KW"/>
</dbReference>
<accession>A0A1G9Z6S3</accession>
<dbReference type="PANTHER" id="PTHR42733:SF12">
    <property type="entry name" value="PROTEINASE"/>
    <property type="match status" value="1"/>
</dbReference>
<dbReference type="InterPro" id="IPR002818">
    <property type="entry name" value="DJ-1/PfpI"/>
</dbReference>
<dbReference type="AlphaFoldDB" id="A0A1G9Z6S3"/>
<dbReference type="eggNOG" id="COG0693">
    <property type="taxonomic scope" value="Bacteria"/>
</dbReference>
<name>A0A1G9Z6S3_ALLAB</name>
<dbReference type="PROSITE" id="PS51276">
    <property type="entry name" value="PEPTIDASE_C56_PFPI"/>
    <property type="match status" value="1"/>
</dbReference>
<dbReference type="STRING" id="211114.SAMN04489726_5305"/>
<comment type="similarity">
    <text evidence="1">Belongs to the peptidase C56 family.</text>
</comment>
<organism evidence="3 4">
    <name type="scientific">Allokutzneria albata</name>
    <name type="common">Kibdelosporangium albatum</name>
    <dbReference type="NCBI Taxonomy" id="211114"/>
    <lineage>
        <taxon>Bacteria</taxon>
        <taxon>Bacillati</taxon>
        <taxon>Actinomycetota</taxon>
        <taxon>Actinomycetes</taxon>
        <taxon>Pseudonocardiales</taxon>
        <taxon>Pseudonocardiaceae</taxon>
        <taxon>Allokutzneria</taxon>
    </lineage>
</organism>
<keyword evidence="3" id="KW-0378">Hydrolase</keyword>
<dbReference type="Pfam" id="PF01965">
    <property type="entry name" value="DJ-1_PfpI"/>
    <property type="match status" value="1"/>
</dbReference>